<dbReference type="PROSITE" id="PS50088">
    <property type="entry name" value="ANK_REPEAT"/>
    <property type="match status" value="2"/>
</dbReference>
<dbReference type="PROSITE" id="PS50297">
    <property type="entry name" value="ANK_REP_REGION"/>
    <property type="match status" value="2"/>
</dbReference>
<name>A0A6G0X307_9STRA</name>
<gene>
    <name evidence="4" type="ORF">Ae201684_009129</name>
</gene>
<dbReference type="InterPro" id="IPR036770">
    <property type="entry name" value="Ankyrin_rpt-contain_sf"/>
</dbReference>
<dbReference type="PANTHER" id="PTHR24171">
    <property type="entry name" value="ANKYRIN REPEAT DOMAIN-CONTAINING PROTEIN 39-RELATED"/>
    <property type="match status" value="1"/>
</dbReference>
<sequence length="354" mass="39385">MASTDEAPQRDVRAIWENQRVFHGHTSTFKEMKVNYTRNASKGVHNFLGLEDQRFLRGESSHGMLPRKQTRDGPLGIVGAIEFGDIETVETKLHEGTSPNQANSVRPCLQNHSFIHAKGGETLLHVAVLHQHLRIVQLLIERGADVRARTPWRPTPLFQDHTLLQYAYDTASDGATPLHYACALSNIHLVKVLVAAGAEIDCGINEMCGSPLVWALRAPERPVDVVKLLLTLGASPHCLDMECNSTIAMAVLWWSEPDAFDKVQELVALFVAAGVDIQLKNTCGWTAWDVATSERVKTFLQTKFGAASGRYESIEHFGNLERERNEGQPWLKPLYRRPPVVNRAQVSTEASIQG</sequence>
<evidence type="ECO:0000256" key="2">
    <source>
        <dbReference type="ARBA" id="ARBA00023043"/>
    </source>
</evidence>
<proteinExistence type="predicted"/>
<feature type="repeat" description="ANK" evidence="3">
    <location>
        <begin position="173"/>
        <end position="201"/>
    </location>
</feature>
<evidence type="ECO:0000256" key="1">
    <source>
        <dbReference type="ARBA" id="ARBA00022737"/>
    </source>
</evidence>
<dbReference type="InterPro" id="IPR002110">
    <property type="entry name" value="Ankyrin_rpt"/>
</dbReference>
<evidence type="ECO:0000313" key="4">
    <source>
        <dbReference type="EMBL" id="KAF0734268.1"/>
    </source>
</evidence>
<organism evidence="4 5">
    <name type="scientific">Aphanomyces euteiches</name>
    <dbReference type="NCBI Taxonomy" id="100861"/>
    <lineage>
        <taxon>Eukaryota</taxon>
        <taxon>Sar</taxon>
        <taxon>Stramenopiles</taxon>
        <taxon>Oomycota</taxon>
        <taxon>Saprolegniomycetes</taxon>
        <taxon>Saprolegniales</taxon>
        <taxon>Verrucalvaceae</taxon>
        <taxon>Aphanomyces</taxon>
    </lineage>
</organism>
<evidence type="ECO:0000256" key="3">
    <source>
        <dbReference type="PROSITE-ProRule" id="PRU00023"/>
    </source>
</evidence>
<protein>
    <submittedName>
        <fullName evidence="4">Uncharacterized protein</fullName>
    </submittedName>
</protein>
<dbReference type="SMART" id="SM00248">
    <property type="entry name" value="ANK"/>
    <property type="match status" value="3"/>
</dbReference>
<dbReference type="SUPFAM" id="SSF48403">
    <property type="entry name" value="Ankyrin repeat"/>
    <property type="match status" value="1"/>
</dbReference>
<feature type="repeat" description="ANK" evidence="3">
    <location>
        <begin position="119"/>
        <end position="151"/>
    </location>
</feature>
<dbReference type="Gene3D" id="1.25.40.20">
    <property type="entry name" value="Ankyrin repeat-containing domain"/>
    <property type="match status" value="2"/>
</dbReference>
<dbReference type="Proteomes" id="UP000481153">
    <property type="component" value="Unassembled WGS sequence"/>
</dbReference>
<dbReference type="VEuPathDB" id="FungiDB:AeMF1_014461"/>
<comment type="caution">
    <text evidence="4">The sequence shown here is derived from an EMBL/GenBank/DDBJ whole genome shotgun (WGS) entry which is preliminary data.</text>
</comment>
<accession>A0A6G0X307</accession>
<dbReference type="Pfam" id="PF13857">
    <property type="entry name" value="Ank_5"/>
    <property type="match status" value="1"/>
</dbReference>
<keyword evidence="2 3" id="KW-0040">ANK repeat</keyword>
<keyword evidence="1" id="KW-0677">Repeat</keyword>
<dbReference type="Pfam" id="PF12796">
    <property type="entry name" value="Ank_2"/>
    <property type="match status" value="1"/>
</dbReference>
<dbReference type="EMBL" id="VJMJ01000117">
    <property type="protein sequence ID" value="KAF0734268.1"/>
    <property type="molecule type" value="Genomic_DNA"/>
</dbReference>
<dbReference type="AlphaFoldDB" id="A0A6G0X307"/>
<keyword evidence="5" id="KW-1185">Reference proteome</keyword>
<reference evidence="4 5" key="1">
    <citation type="submission" date="2019-07" db="EMBL/GenBank/DDBJ databases">
        <title>Genomics analysis of Aphanomyces spp. identifies a new class of oomycete effector associated with host adaptation.</title>
        <authorList>
            <person name="Gaulin E."/>
        </authorList>
    </citation>
    <scope>NUCLEOTIDE SEQUENCE [LARGE SCALE GENOMIC DNA]</scope>
    <source>
        <strain evidence="4 5">ATCC 201684</strain>
    </source>
</reference>
<evidence type="ECO:0000313" key="5">
    <source>
        <dbReference type="Proteomes" id="UP000481153"/>
    </source>
</evidence>